<dbReference type="SMART" id="SM00054">
    <property type="entry name" value="EFh"/>
    <property type="match status" value="2"/>
</dbReference>
<keyword evidence="1" id="KW-0106">Calcium</keyword>
<evidence type="ECO:0000313" key="4">
    <source>
        <dbReference type="Proteomes" id="UP001057375"/>
    </source>
</evidence>
<organism evidence="3 4">
    <name type="scientific">Aduncisulcus paluster</name>
    <dbReference type="NCBI Taxonomy" id="2918883"/>
    <lineage>
        <taxon>Eukaryota</taxon>
        <taxon>Metamonada</taxon>
        <taxon>Carpediemonas-like organisms</taxon>
        <taxon>Aduncisulcus</taxon>
    </lineage>
</organism>
<gene>
    <name evidence="3" type="ORF">ADUPG1_010230</name>
</gene>
<dbReference type="SUPFAM" id="SSF47473">
    <property type="entry name" value="EF-hand"/>
    <property type="match status" value="1"/>
</dbReference>
<dbReference type="InterPro" id="IPR018247">
    <property type="entry name" value="EF_Hand_1_Ca_BS"/>
</dbReference>
<dbReference type="InterPro" id="IPR011992">
    <property type="entry name" value="EF-hand-dom_pair"/>
</dbReference>
<protein>
    <recommendedName>
        <fullName evidence="2">EF-hand domain-containing protein</fullName>
    </recommendedName>
</protein>
<evidence type="ECO:0000259" key="2">
    <source>
        <dbReference type="PROSITE" id="PS50222"/>
    </source>
</evidence>
<dbReference type="InterPro" id="IPR002048">
    <property type="entry name" value="EF_hand_dom"/>
</dbReference>
<dbReference type="EMBL" id="BQXS01011494">
    <property type="protein sequence ID" value="GKT13243.1"/>
    <property type="molecule type" value="Genomic_DNA"/>
</dbReference>
<name>A0ABQ5JT20_9EUKA</name>
<dbReference type="Pfam" id="PF13833">
    <property type="entry name" value="EF-hand_8"/>
    <property type="match status" value="1"/>
</dbReference>
<proteinExistence type="predicted"/>
<dbReference type="Pfam" id="PF13202">
    <property type="entry name" value="EF-hand_5"/>
    <property type="match status" value="1"/>
</dbReference>
<reference evidence="3" key="1">
    <citation type="submission" date="2022-03" db="EMBL/GenBank/DDBJ databases">
        <title>Draft genome sequence of Aduncisulcus paluster, a free-living microaerophilic Fornicata.</title>
        <authorList>
            <person name="Yuyama I."/>
            <person name="Kume K."/>
            <person name="Tamura T."/>
            <person name="Inagaki Y."/>
            <person name="Hashimoto T."/>
        </authorList>
    </citation>
    <scope>NUCLEOTIDE SEQUENCE</scope>
    <source>
        <strain evidence="3">NY0171</strain>
    </source>
</reference>
<dbReference type="Proteomes" id="UP001057375">
    <property type="component" value="Unassembled WGS sequence"/>
</dbReference>
<dbReference type="PROSITE" id="PS00018">
    <property type="entry name" value="EF_HAND_1"/>
    <property type="match status" value="2"/>
</dbReference>
<sequence>MTITLPPIPVCILENEAMKAIDALITSLREESVEDITFENLPVIAKSLSLDGEDLEIFTEFIKHFDLNDDGKISPDEMYAFALVFNALIMIGCSSQQEIHEIIDFLFEFFDDGSGELEGTEIDFVVQLLSRILDVSDDYVIDEMDIDRDGKITKREFSEYLLTFFD</sequence>
<dbReference type="Gene3D" id="1.10.238.10">
    <property type="entry name" value="EF-hand"/>
    <property type="match status" value="1"/>
</dbReference>
<comment type="caution">
    <text evidence="3">The sequence shown here is derived from an EMBL/GenBank/DDBJ whole genome shotgun (WGS) entry which is preliminary data.</text>
</comment>
<feature type="domain" description="EF-hand" evidence="2">
    <location>
        <begin position="53"/>
        <end position="88"/>
    </location>
</feature>
<dbReference type="PROSITE" id="PS50222">
    <property type="entry name" value="EF_HAND_2"/>
    <property type="match status" value="1"/>
</dbReference>
<keyword evidence="4" id="KW-1185">Reference proteome</keyword>
<evidence type="ECO:0000313" key="3">
    <source>
        <dbReference type="EMBL" id="GKT13243.1"/>
    </source>
</evidence>
<evidence type="ECO:0000256" key="1">
    <source>
        <dbReference type="ARBA" id="ARBA00022837"/>
    </source>
</evidence>
<accession>A0ABQ5JT20</accession>